<dbReference type="Pfam" id="PF00975">
    <property type="entry name" value="Thioesterase"/>
    <property type="match status" value="1"/>
</dbReference>
<dbReference type="PROSITE" id="PS00012">
    <property type="entry name" value="PHOSPHOPANTETHEINE"/>
    <property type="match status" value="1"/>
</dbReference>
<evidence type="ECO:0000256" key="2">
    <source>
        <dbReference type="ARBA" id="ARBA00022450"/>
    </source>
</evidence>
<reference evidence="5" key="1">
    <citation type="submission" date="2017-10" db="EMBL/GenBank/DDBJ databases">
        <title>Massilia psychrophilum sp. nov., a novel purple-pigmented bacterium isolated from Tianshan glacier, Xinjiang Municipality, China.</title>
        <authorList>
            <person name="Wang H."/>
        </authorList>
    </citation>
    <scope>NUCLEOTIDE SEQUENCE [LARGE SCALE GENOMIC DNA]</scope>
    <source>
        <strain evidence="5">B2</strain>
    </source>
</reference>
<comment type="cofactor">
    <cofactor evidence="1">
        <name>pantetheine 4'-phosphate</name>
        <dbReference type="ChEBI" id="CHEBI:47942"/>
    </cofactor>
</comment>
<evidence type="ECO:0000256" key="1">
    <source>
        <dbReference type="ARBA" id="ARBA00001957"/>
    </source>
</evidence>
<dbReference type="GO" id="GO:0044550">
    <property type="term" value="P:secondary metabolite biosynthetic process"/>
    <property type="evidence" value="ECO:0007669"/>
    <property type="project" value="TreeGrafter"/>
</dbReference>
<dbReference type="EMBL" id="CP024608">
    <property type="protein sequence ID" value="ATQ76363.1"/>
    <property type="molecule type" value="Genomic_DNA"/>
</dbReference>
<feature type="domain" description="Carrier" evidence="4">
    <location>
        <begin position="1776"/>
        <end position="1852"/>
    </location>
</feature>
<evidence type="ECO:0000256" key="3">
    <source>
        <dbReference type="ARBA" id="ARBA00022553"/>
    </source>
</evidence>
<dbReference type="SUPFAM" id="SSF52777">
    <property type="entry name" value="CoA-dependent acyltransferases"/>
    <property type="match status" value="3"/>
</dbReference>
<evidence type="ECO:0000259" key="4">
    <source>
        <dbReference type="PROSITE" id="PS50075"/>
    </source>
</evidence>
<dbReference type="Pfam" id="PF13193">
    <property type="entry name" value="AMP-binding_C"/>
    <property type="match status" value="1"/>
</dbReference>
<dbReference type="Gene3D" id="3.40.50.1820">
    <property type="entry name" value="alpha/beta hydrolase"/>
    <property type="match status" value="1"/>
</dbReference>
<dbReference type="GO" id="GO:0043041">
    <property type="term" value="P:amino acid activation for nonribosomal peptide biosynthetic process"/>
    <property type="evidence" value="ECO:0007669"/>
    <property type="project" value="TreeGrafter"/>
</dbReference>
<evidence type="ECO:0000313" key="5">
    <source>
        <dbReference type="EMBL" id="ATQ76363.1"/>
    </source>
</evidence>
<dbReference type="PANTHER" id="PTHR45527:SF1">
    <property type="entry name" value="FATTY ACID SYNTHASE"/>
    <property type="match status" value="1"/>
</dbReference>
<dbReference type="InterPro" id="IPR020845">
    <property type="entry name" value="AMP-binding_CS"/>
</dbReference>
<dbReference type="Pfam" id="PF00501">
    <property type="entry name" value="AMP-binding"/>
    <property type="match status" value="2"/>
</dbReference>
<dbReference type="KEGG" id="mass:CR152_18890"/>
<protein>
    <submittedName>
        <fullName evidence="5">Peptide synthetase</fullName>
    </submittedName>
</protein>
<name>A0A2D2DN27_9BURK</name>
<accession>A0A2D2DN27</accession>
<dbReference type="PROSITE" id="PS50075">
    <property type="entry name" value="CARRIER"/>
    <property type="match status" value="2"/>
</dbReference>
<evidence type="ECO:0000313" key="6">
    <source>
        <dbReference type="Proteomes" id="UP000229897"/>
    </source>
</evidence>
<dbReference type="Proteomes" id="UP000229897">
    <property type="component" value="Chromosome"/>
</dbReference>
<keyword evidence="6" id="KW-1185">Reference proteome</keyword>
<dbReference type="InterPro" id="IPR036736">
    <property type="entry name" value="ACP-like_sf"/>
</dbReference>
<organism evidence="5 6">
    <name type="scientific">Massilia violaceinigra</name>
    <dbReference type="NCBI Taxonomy" id="2045208"/>
    <lineage>
        <taxon>Bacteria</taxon>
        <taxon>Pseudomonadati</taxon>
        <taxon>Pseudomonadota</taxon>
        <taxon>Betaproteobacteria</taxon>
        <taxon>Burkholderiales</taxon>
        <taxon>Oxalobacteraceae</taxon>
        <taxon>Telluria group</taxon>
        <taxon>Massilia</taxon>
    </lineage>
</organism>
<dbReference type="InterPro" id="IPR029058">
    <property type="entry name" value="AB_hydrolase_fold"/>
</dbReference>
<dbReference type="InterPro" id="IPR001242">
    <property type="entry name" value="Condensation_dom"/>
</dbReference>
<dbReference type="Gene3D" id="1.10.1200.10">
    <property type="entry name" value="ACP-like"/>
    <property type="match status" value="2"/>
</dbReference>
<dbReference type="PROSITE" id="PS00455">
    <property type="entry name" value="AMP_BINDING"/>
    <property type="match status" value="2"/>
</dbReference>
<dbReference type="Gene3D" id="3.30.559.10">
    <property type="entry name" value="Chloramphenicol acetyltransferase-like domain"/>
    <property type="match status" value="1"/>
</dbReference>
<dbReference type="InterPro" id="IPR023213">
    <property type="entry name" value="CAT-like_dom_sf"/>
</dbReference>
<dbReference type="GO" id="GO:0003824">
    <property type="term" value="F:catalytic activity"/>
    <property type="evidence" value="ECO:0007669"/>
    <property type="project" value="InterPro"/>
</dbReference>
<dbReference type="SUPFAM" id="SSF56801">
    <property type="entry name" value="Acetyl-CoA synthetase-like"/>
    <property type="match status" value="2"/>
</dbReference>
<keyword evidence="3" id="KW-0597">Phosphoprotein</keyword>
<dbReference type="InterPro" id="IPR025110">
    <property type="entry name" value="AMP-bd_C"/>
</dbReference>
<dbReference type="PANTHER" id="PTHR45527">
    <property type="entry name" value="NONRIBOSOMAL PEPTIDE SYNTHETASE"/>
    <property type="match status" value="1"/>
</dbReference>
<sequence length="2129" mass="233232">MFMNDPIALNARKQALKDYVRQQSAAEYRGCPFFTVSRQPAGLEQPASLVFALPPALNTRIFTLAAASAMHRQALFSACLKYLAYLHCRETEGVLAWALNVPRNEGTPAGQHLLPALWRFAETDLAQPVKCLFGAELAGWKQVAELTADLPPEAAQGELSPLSKVLVAYSETGDPFDTVAPTDYLLGIGIQARPEGTSLRLHFPGKPVDDGLAALLAERFMLLLQSMVFEPGAALRSMPWLPELEQQRIAALSAPVPAGPLPFQNVAQAIAASLRDRPARPFLECGEHAVTFADLAHYTNRLLNDSAWPQWADMGHCVLIVGLKGVETTLAALACMRIGKPFCLQAHNQPESQLDSVMALHQTRVVLLEADCRDMAGFFQARDCQVIVLPRYDTCLPTEVPTAPAAWLESGEASKPDDTLCVVMTSGSEGKPKGCIASHRALLNLAQEKRALYGSARSRVASMANHAFDYFVLECVEAMMLDITLVLVPEEARIDALKCVHFLSEHQIDQVFVTTVLAEDIMAQGDILSLKQLFFGGESLRSFQKHNYQLFHVYGPSETGVLTTWAPIYHNGQRISIGKPFGGYQCAVVFSGTVELCPIGVAGELLIGGVGVGLGYFNRPDLTAKAFIELDNGSLQGRFYRSGDICSWNVDSELEIQGRRDRQLKVNGFRVELDTIEKCLRELPGIAQAAVIGLTDQRGHAILGALVAADDASLTEQAVRDALVSRMPTYMVPGRIALVAALPLTRNGKLDRRQFKTLLDDTVASEVVPPQGATQHWLAACWARHLELDAATVSVDRSFFALGGHSLRAARMLADLRQALGAEVSLLEFFRHDNIAGLAQLVDSRLADPASAHILSFQSLLTTLPATSPARGPLSAQEARLYAQYRLYPESRAYLLEMDIPLPAGVTDESVTRALEALLSRHDILRTRYRVDHDGDPYAEVLPSVPVGQVLLARDDWQRLRTRAFMLEQGPLLRAYFEGDPADRCLRLQIHHILVDEPATVTLRDEFERLLRQEPLPPVDRGYRHYAAALAEARRLPLWTSAQAFWMAYLEGLEFDPFGHGAVEAGGTMASIDWQLTSDELAGATRLCAMLNLSPAVFFLALWGLVVAREGSSDAFSVSVANAHGARQGLDTIGMFVSLVPCAFRLGQNGQTFDEYVRQLADDQWAVMDKLFFPVEEVFLLLERDPRRFGNNPLLNIAYSYLESRNVETAGQPMGGVEAQGPLSLAVNQGKHACGLALEYQCAAFSAAQIDAIAASYRALLQHVLAQPPANWRVDTWLGAGQAWQPAQRQASYSQIDAILRQNFLTLGNQPAVIDDAGEVTWHEFAALTAAYARRLNTHAIRRALIMGPTGRQMQAFLAACFLTRTTYLALESGTPEARVDEVLRHAGPDLVIDTCRETITPDPLDWQAFASVKRSDDNPIAWILYSSGTTGKPKGICVAAKTVAQYVNSLTERLQLQTGLRVTQQFSPSFDGYLEEVLLAWALKGTSLVADRYSLLDERKARAFLTSRRPDVISAAPALLAAWNRMPNLEPLPKVCISGGDFLAPGDIGQLRQHMQIWNSYGPTETCIAASMVDCSQAAAGTVLPIGSPFAHVAFSVVSPEGRRLRPGQWGELLIYGDFAQHNYLDDPGQTAARFGQDENGPFFRTGDMAMAGRDGLFYLKGRMDDSCKVRGNFIGLGELEGKAGQYPGVMAAGAAVAWAGTAEACLVLALEGEAGNLAGLQQHLARYYTRSHLPSAVFPVERLPRTDTGKLDRPGVVALFHAWRERARPAVEEESLGEDLRTLIACWRQCLDYQGPLTEDSDFFLVSGSSLSAVRLARHIEIRFDVAFSPVDVFRNSTVGGQWTLIEARLRMSGTPPGPVVEERFLSADQPATPKLVLLPPAMGSLQELQALAERWSGRVTTSALTLAPEAAAGLSAPELEAALLEALQRILTADDDRPLWLGGYSLGAEMLAALLERHPSLSKGVDRLIFLDPNLQTRVFDGAGLFREFMDFFRDFNREAGLAAAREVADEADLRERFPALYGEWRHYRLQHAFLSGRSFLARTRTLASLEPELALLLSADAQDVAALPHELWEQGIVRQLPGSHVGFLRLLEPDVLIRPTTGQEIEPGWGQGAATQLLEQGETQL</sequence>
<proteinExistence type="predicted"/>
<dbReference type="InterPro" id="IPR001031">
    <property type="entry name" value="Thioesterase"/>
</dbReference>
<dbReference type="GO" id="GO:0031177">
    <property type="term" value="F:phosphopantetheine binding"/>
    <property type="evidence" value="ECO:0007669"/>
    <property type="project" value="InterPro"/>
</dbReference>
<dbReference type="InterPro" id="IPR020806">
    <property type="entry name" value="PKS_PP-bd"/>
</dbReference>
<dbReference type="Gene3D" id="3.30.559.30">
    <property type="entry name" value="Nonribosomal peptide synthetase, condensation domain"/>
    <property type="match status" value="1"/>
</dbReference>
<dbReference type="InterPro" id="IPR042099">
    <property type="entry name" value="ANL_N_sf"/>
</dbReference>
<dbReference type="Pfam" id="PF00550">
    <property type="entry name" value="PP-binding"/>
    <property type="match status" value="2"/>
</dbReference>
<dbReference type="SMART" id="SM00823">
    <property type="entry name" value="PKS_PP"/>
    <property type="match status" value="1"/>
</dbReference>
<dbReference type="InterPro" id="IPR006162">
    <property type="entry name" value="Ppantetheine_attach_site"/>
</dbReference>
<feature type="domain" description="Carrier" evidence="4">
    <location>
        <begin position="769"/>
        <end position="846"/>
    </location>
</feature>
<dbReference type="InterPro" id="IPR009081">
    <property type="entry name" value="PP-bd_ACP"/>
</dbReference>
<dbReference type="InterPro" id="IPR000873">
    <property type="entry name" value="AMP-dep_synth/lig_dom"/>
</dbReference>
<keyword evidence="2" id="KW-0596">Phosphopantetheine</keyword>
<dbReference type="Pfam" id="PF00668">
    <property type="entry name" value="Condensation"/>
    <property type="match status" value="1"/>
</dbReference>
<dbReference type="Gene3D" id="3.30.300.30">
    <property type="match status" value="2"/>
</dbReference>
<gene>
    <name evidence="5" type="ORF">CR152_18890</name>
</gene>
<dbReference type="GO" id="GO:0005737">
    <property type="term" value="C:cytoplasm"/>
    <property type="evidence" value="ECO:0007669"/>
    <property type="project" value="TreeGrafter"/>
</dbReference>
<dbReference type="InterPro" id="IPR045851">
    <property type="entry name" value="AMP-bd_C_sf"/>
</dbReference>
<dbReference type="OrthoDB" id="6297021at2"/>
<dbReference type="SUPFAM" id="SSF47336">
    <property type="entry name" value="ACP-like"/>
    <property type="match status" value="1"/>
</dbReference>
<dbReference type="SUPFAM" id="SSF53474">
    <property type="entry name" value="alpha/beta-Hydrolases"/>
    <property type="match status" value="1"/>
</dbReference>
<dbReference type="Gene3D" id="3.40.50.12780">
    <property type="entry name" value="N-terminal domain of ligase-like"/>
    <property type="match status" value="2"/>
</dbReference>